<dbReference type="Gene3D" id="3.30.70.330">
    <property type="match status" value="1"/>
</dbReference>
<dbReference type="Pfam" id="PF00076">
    <property type="entry name" value="RRM_1"/>
    <property type="match status" value="1"/>
</dbReference>
<keyword evidence="2" id="KW-0694">RNA-binding</keyword>
<comment type="caution">
    <text evidence="5">The sequence shown here is derived from an EMBL/GenBank/DDBJ whole genome shotgun (WGS) entry which is preliminary data.</text>
</comment>
<evidence type="ECO:0000256" key="2">
    <source>
        <dbReference type="ARBA" id="ARBA00022884"/>
    </source>
</evidence>
<evidence type="ECO:0000313" key="6">
    <source>
        <dbReference type="Proteomes" id="UP000235145"/>
    </source>
</evidence>
<evidence type="ECO:0000256" key="1">
    <source>
        <dbReference type="ARBA" id="ARBA00004642"/>
    </source>
</evidence>
<protein>
    <recommendedName>
        <fullName evidence="4">RRM domain-containing protein</fullName>
    </recommendedName>
</protein>
<dbReference type="GO" id="GO:0003723">
    <property type="term" value="F:RNA binding"/>
    <property type="evidence" value="ECO:0007669"/>
    <property type="project" value="UniProtKB-KW"/>
</dbReference>
<keyword evidence="3" id="KW-0539">Nucleus</keyword>
<name>A0A9R1UZC6_LACSA</name>
<evidence type="ECO:0000259" key="4">
    <source>
        <dbReference type="Pfam" id="PF00076"/>
    </source>
</evidence>
<gene>
    <name evidence="5" type="ORF">LSAT_V11C700363170</name>
</gene>
<dbReference type="GO" id="GO:0005654">
    <property type="term" value="C:nucleoplasm"/>
    <property type="evidence" value="ECO:0007669"/>
    <property type="project" value="UniProtKB-SubCell"/>
</dbReference>
<dbReference type="EMBL" id="NBSK02000007">
    <property type="protein sequence ID" value="KAJ0196333.1"/>
    <property type="molecule type" value="Genomic_DNA"/>
</dbReference>
<evidence type="ECO:0000256" key="3">
    <source>
        <dbReference type="ARBA" id="ARBA00023242"/>
    </source>
</evidence>
<evidence type="ECO:0000313" key="5">
    <source>
        <dbReference type="EMBL" id="KAJ0196333.1"/>
    </source>
</evidence>
<dbReference type="Proteomes" id="UP000235145">
    <property type="component" value="Unassembled WGS sequence"/>
</dbReference>
<reference evidence="5 6" key="1">
    <citation type="journal article" date="2017" name="Nat. Commun.">
        <title>Genome assembly with in vitro proximity ligation data and whole-genome triplication in lettuce.</title>
        <authorList>
            <person name="Reyes-Chin-Wo S."/>
            <person name="Wang Z."/>
            <person name="Yang X."/>
            <person name="Kozik A."/>
            <person name="Arikit S."/>
            <person name="Song C."/>
            <person name="Xia L."/>
            <person name="Froenicke L."/>
            <person name="Lavelle D.O."/>
            <person name="Truco M.J."/>
            <person name="Xia R."/>
            <person name="Zhu S."/>
            <person name="Xu C."/>
            <person name="Xu H."/>
            <person name="Xu X."/>
            <person name="Cox K."/>
            <person name="Korf I."/>
            <person name="Meyers B.C."/>
            <person name="Michelmore R.W."/>
        </authorList>
    </citation>
    <scope>NUCLEOTIDE SEQUENCE [LARGE SCALE GENOMIC DNA]</scope>
    <source>
        <strain evidence="6">cv. Salinas</strain>
        <tissue evidence="5">Seedlings</tissue>
    </source>
</reference>
<dbReference type="InterPro" id="IPR000504">
    <property type="entry name" value="RRM_dom"/>
</dbReference>
<dbReference type="PANTHER" id="PTHR13798">
    <property type="entry name" value="RNA BINDING MOTIF RBM PROTEIN -RELATED"/>
    <property type="match status" value="1"/>
</dbReference>
<organism evidence="5 6">
    <name type="scientific">Lactuca sativa</name>
    <name type="common">Garden lettuce</name>
    <dbReference type="NCBI Taxonomy" id="4236"/>
    <lineage>
        <taxon>Eukaryota</taxon>
        <taxon>Viridiplantae</taxon>
        <taxon>Streptophyta</taxon>
        <taxon>Embryophyta</taxon>
        <taxon>Tracheophyta</taxon>
        <taxon>Spermatophyta</taxon>
        <taxon>Magnoliopsida</taxon>
        <taxon>eudicotyledons</taxon>
        <taxon>Gunneridae</taxon>
        <taxon>Pentapetalae</taxon>
        <taxon>asterids</taxon>
        <taxon>campanulids</taxon>
        <taxon>Asterales</taxon>
        <taxon>Asteraceae</taxon>
        <taxon>Cichorioideae</taxon>
        <taxon>Cichorieae</taxon>
        <taxon>Lactucinae</taxon>
        <taxon>Lactuca</taxon>
    </lineage>
</organism>
<comment type="subcellular location">
    <subcellularLocation>
        <location evidence="1">Nucleus</location>
        <location evidence="1">Nucleoplasm</location>
    </subcellularLocation>
</comment>
<proteinExistence type="predicted"/>
<sequence>MKILNHLSQFDNNHFEGSITSSYGNMIQLAKFLQGNPACSNASLAQFCESSTTLISHLQSIPSNSIYKCPPESCPNNFEYDSGSLVRCFCFAPLLVGFWLRIRVLCFQVIWMSDVGRVVDLHIPRDKETDKPKGFVFVEYETQEIVDYVVRLFTGLITGQDKANLNLQAPSMSMLTYTSTFKSSLHEDLL</sequence>
<feature type="domain" description="RRM" evidence="4">
    <location>
        <begin position="112"/>
        <end position="153"/>
    </location>
</feature>
<dbReference type="PANTHER" id="PTHR13798:SF11">
    <property type="entry name" value="RNA-BINDING PROTEIN 7-RELATED"/>
    <property type="match status" value="1"/>
</dbReference>
<dbReference type="InterPro" id="IPR012677">
    <property type="entry name" value="Nucleotide-bd_a/b_plait_sf"/>
</dbReference>
<dbReference type="InterPro" id="IPR052285">
    <property type="entry name" value="NEXT_complex_subunit"/>
</dbReference>
<dbReference type="SUPFAM" id="SSF54928">
    <property type="entry name" value="RNA-binding domain, RBD"/>
    <property type="match status" value="1"/>
</dbReference>
<accession>A0A9R1UZC6</accession>
<dbReference type="AlphaFoldDB" id="A0A9R1UZC6"/>
<dbReference type="InterPro" id="IPR035979">
    <property type="entry name" value="RBD_domain_sf"/>
</dbReference>
<keyword evidence="6" id="KW-1185">Reference proteome</keyword>